<accession>A0A7C9LJP7</accession>
<dbReference type="RefSeq" id="WP_156639806.1">
    <property type="nucleotide sequence ID" value="NZ_WOXT01000001.1"/>
</dbReference>
<dbReference type="AlphaFoldDB" id="A0A7C9LJP7"/>
<reference evidence="3 4" key="1">
    <citation type="submission" date="2019-12" db="EMBL/GenBank/DDBJ databases">
        <authorList>
            <person name="Xu J."/>
        </authorList>
    </citation>
    <scope>NUCLEOTIDE SEQUENCE [LARGE SCALE GENOMIC DNA]</scope>
    <source>
        <strain evidence="3 4">HX-5-24</strain>
    </source>
</reference>
<evidence type="ECO:0000256" key="1">
    <source>
        <dbReference type="SAM" id="MobiDB-lite"/>
    </source>
</evidence>
<keyword evidence="2" id="KW-1133">Transmembrane helix</keyword>
<gene>
    <name evidence="3" type="ORF">GN331_01835</name>
</gene>
<name>A0A7C9LJP7_9GAMM</name>
<evidence type="ECO:0000313" key="4">
    <source>
        <dbReference type="Proteomes" id="UP000479692"/>
    </source>
</evidence>
<keyword evidence="2" id="KW-0472">Membrane</keyword>
<feature type="transmembrane region" description="Helical" evidence="2">
    <location>
        <begin position="12"/>
        <end position="31"/>
    </location>
</feature>
<keyword evidence="4" id="KW-1185">Reference proteome</keyword>
<organism evidence="3 4">
    <name type="scientific">Noviluteimonas gilva</name>
    <dbReference type="NCBI Taxonomy" id="2682097"/>
    <lineage>
        <taxon>Bacteria</taxon>
        <taxon>Pseudomonadati</taxon>
        <taxon>Pseudomonadota</taxon>
        <taxon>Gammaproteobacteria</taxon>
        <taxon>Lysobacterales</taxon>
        <taxon>Lysobacteraceae</taxon>
        <taxon>Noviluteimonas</taxon>
    </lineage>
</organism>
<feature type="region of interest" description="Disordered" evidence="1">
    <location>
        <begin position="101"/>
        <end position="121"/>
    </location>
</feature>
<evidence type="ECO:0000313" key="3">
    <source>
        <dbReference type="EMBL" id="MUV12944.1"/>
    </source>
</evidence>
<comment type="caution">
    <text evidence="3">The sequence shown here is derived from an EMBL/GenBank/DDBJ whole genome shotgun (WGS) entry which is preliminary data.</text>
</comment>
<dbReference type="Proteomes" id="UP000479692">
    <property type="component" value="Unassembled WGS sequence"/>
</dbReference>
<protein>
    <submittedName>
        <fullName evidence="3">Uncharacterized protein</fullName>
    </submittedName>
</protein>
<proteinExistence type="predicted"/>
<keyword evidence="2" id="KW-0812">Transmembrane</keyword>
<evidence type="ECO:0000256" key="2">
    <source>
        <dbReference type="SAM" id="Phobius"/>
    </source>
</evidence>
<sequence length="142" mass="15437">MRRRRKKNSGLRWTLALVVVGALGYVGFQYWKGNLPIKPPGHETAAPVVTTAVAQPVPLPPPVPATMSAAAAHTATFMDEAEARDAAARAAREQTLKVQQKLRQDARARAQAAERPAENERCINGQRMKRVDNGWVQAGGDC</sequence>
<dbReference type="EMBL" id="WOXT01000001">
    <property type="protein sequence ID" value="MUV12944.1"/>
    <property type="molecule type" value="Genomic_DNA"/>
</dbReference>